<name>A0ABU6IKF9_9ACTN</name>
<accession>A0ABU6IKF9</accession>
<evidence type="ECO:0000256" key="2">
    <source>
        <dbReference type="SAM" id="Phobius"/>
    </source>
</evidence>
<evidence type="ECO:0000313" key="3">
    <source>
        <dbReference type="EMBL" id="MEC4176936.1"/>
    </source>
</evidence>
<evidence type="ECO:0000313" key="4">
    <source>
        <dbReference type="Proteomes" id="UP001349994"/>
    </source>
</evidence>
<dbReference type="RefSeq" id="WP_338211504.1">
    <property type="nucleotide sequence ID" value="NZ_JAYMFF010000025.1"/>
</dbReference>
<evidence type="ECO:0000256" key="1">
    <source>
        <dbReference type="SAM" id="Coils"/>
    </source>
</evidence>
<comment type="caution">
    <text evidence="3">The sequence shown here is derived from an EMBL/GenBank/DDBJ whole genome shotgun (WGS) entry which is preliminary data.</text>
</comment>
<dbReference type="Proteomes" id="UP001349994">
    <property type="component" value="Unassembled WGS sequence"/>
</dbReference>
<keyword evidence="2" id="KW-0472">Membrane</keyword>
<keyword evidence="2" id="KW-1133">Transmembrane helix</keyword>
<protein>
    <submittedName>
        <fullName evidence="3">Uncharacterized protein</fullName>
    </submittedName>
</protein>
<proteinExistence type="predicted"/>
<keyword evidence="4" id="KW-1185">Reference proteome</keyword>
<organism evidence="3 4">
    <name type="scientific">Adlercreutzia wanghongyangiae</name>
    <dbReference type="NCBI Taxonomy" id="3111451"/>
    <lineage>
        <taxon>Bacteria</taxon>
        <taxon>Bacillati</taxon>
        <taxon>Actinomycetota</taxon>
        <taxon>Coriobacteriia</taxon>
        <taxon>Eggerthellales</taxon>
        <taxon>Eggerthellaceae</taxon>
        <taxon>Adlercreutzia</taxon>
    </lineage>
</organism>
<reference evidence="3 4" key="1">
    <citation type="submission" date="2024-01" db="EMBL/GenBank/DDBJ databases">
        <title>novel species in genus Adlercreutzia.</title>
        <authorList>
            <person name="Liu X."/>
        </authorList>
    </citation>
    <scope>NUCLEOTIDE SEQUENCE [LARGE SCALE GENOMIC DNA]</scope>
    <source>
        <strain evidence="3 4">R7</strain>
    </source>
</reference>
<dbReference type="EMBL" id="JAYMFF010000025">
    <property type="protein sequence ID" value="MEC4176936.1"/>
    <property type="molecule type" value="Genomic_DNA"/>
</dbReference>
<sequence>MYDKMMIAVAGAVCGVGGFVAGFLVRQPEINKLQEQVHCLQQDVDQLTQAARAQNDEIEQLLVNYRALSIFSLKRKKELRDSIQDELVCQYASNDYLTLLMDVVSTGKEMSSEEIDFYKQYGKMLEDNVIDQRELEILRPMMMEKHGWEIQRLKECDLQPVFERIKHYNESKKEERKAFGLFQLKK</sequence>
<feature type="coiled-coil region" evidence="1">
    <location>
        <begin position="30"/>
        <end position="64"/>
    </location>
</feature>
<keyword evidence="1" id="KW-0175">Coiled coil</keyword>
<keyword evidence="2" id="KW-0812">Transmembrane</keyword>
<gene>
    <name evidence="3" type="ORF">VIN30_10800</name>
</gene>
<feature type="transmembrane region" description="Helical" evidence="2">
    <location>
        <begin position="6"/>
        <end position="25"/>
    </location>
</feature>